<evidence type="ECO:0000313" key="7">
    <source>
        <dbReference type="EMBL" id="KDO19899.1"/>
    </source>
</evidence>
<evidence type="ECO:0000256" key="5">
    <source>
        <dbReference type="SAM" id="MobiDB-lite"/>
    </source>
</evidence>
<dbReference type="CDD" id="cd14008">
    <property type="entry name" value="STKc_LKB1_CaMKK"/>
    <property type="match status" value="1"/>
</dbReference>
<dbReference type="SMART" id="SM00220">
    <property type="entry name" value="S_TKc"/>
    <property type="match status" value="1"/>
</dbReference>
<dbReference type="InterPro" id="IPR008271">
    <property type="entry name" value="Ser/Thr_kinase_AS"/>
</dbReference>
<dbReference type="Gene3D" id="1.10.510.10">
    <property type="entry name" value="Transferase(Phosphotransferase) domain 1"/>
    <property type="match status" value="1"/>
</dbReference>
<reference evidence="7 8" key="1">
    <citation type="journal article" date="2013" name="PLoS Genet.">
        <title>Distinctive expansion of potential virulence genes in the genome of the oomycete fish pathogen Saprolegnia parasitica.</title>
        <authorList>
            <person name="Jiang R.H."/>
            <person name="de Bruijn I."/>
            <person name="Haas B.J."/>
            <person name="Belmonte R."/>
            <person name="Lobach L."/>
            <person name="Christie J."/>
            <person name="van den Ackerveken G."/>
            <person name="Bottin A."/>
            <person name="Bulone V."/>
            <person name="Diaz-Moreno S.M."/>
            <person name="Dumas B."/>
            <person name="Fan L."/>
            <person name="Gaulin E."/>
            <person name="Govers F."/>
            <person name="Grenville-Briggs L.J."/>
            <person name="Horner N.R."/>
            <person name="Levin J.Z."/>
            <person name="Mammella M."/>
            <person name="Meijer H.J."/>
            <person name="Morris P."/>
            <person name="Nusbaum C."/>
            <person name="Oome S."/>
            <person name="Phillips A.J."/>
            <person name="van Rooyen D."/>
            <person name="Rzeszutek E."/>
            <person name="Saraiva M."/>
            <person name="Secombes C.J."/>
            <person name="Seidl M.F."/>
            <person name="Snel B."/>
            <person name="Stassen J.H."/>
            <person name="Sykes S."/>
            <person name="Tripathy S."/>
            <person name="van den Berg H."/>
            <person name="Vega-Arreguin J.C."/>
            <person name="Wawra S."/>
            <person name="Young S.K."/>
            <person name="Zeng Q."/>
            <person name="Dieguez-Uribeondo J."/>
            <person name="Russ C."/>
            <person name="Tyler B.M."/>
            <person name="van West P."/>
        </authorList>
    </citation>
    <scope>NUCLEOTIDE SEQUENCE [LARGE SCALE GENOMIC DNA]</scope>
    <source>
        <strain evidence="7 8">CBS 223.65</strain>
    </source>
</reference>
<evidence type="ECO:0000259" key="6">
    <source>
        <dbReference type="PROSITE" id="PS50011"/>
    </source>
</evidence>
<dbReference type="Gene3D" id="3.30.200.20">
    <property type="entry name" value="Phosphorylase Kinase, domain 1"/>
    <property type="match status" value="1"/>
</dbReference>
<dbReference type="InterPro" id="IPR011009">
    <property type="entry name" value="Kinase-like_dom_sf"/>
</dbReference>
<dbReference type="GO" id="GO:0004674">
    <property type="term" value="F:protein serine/threonine kinase activity"/>
    <property type="evidence" value="ECO:0007669"/>
    <property type="project" value="UniProtKB-KW"/>
</dbReference>
<sequence length="436" mass="48698">MRASSDRALARDNSKRGTALTTTTTTVVEKDATNVEVDEHGAPQRVNEYVVHEELGRGAFARVYKCTKLEDDEPKEFAIKVFNKSLLKRKQEFTRVAGRMVATNAFQKVQREIAIMKKLRHPNLTRLHEVIDSPEDDKLYLILNVISGGQLMDFDNHAMLYRYTHEPGPSLDERSVTPLRVVHDCLADLAWALDYLHRNHICHRDIKPENVLVTDDSDYILGDFGVAHMFSESNHATLLKSTEGTYHYLAPECTTGTHMDIWALGVTVFAMVFGTLPFGMTVTDGPAGVLRAIREDPLVLPHEIDPLLHNLLTQLLDKSPATRISIVQVQEHPWITTAAARKAPNPIDTITVTSDEMAKAFTASYELFLMVKLKRSLHAKLARARTVLATKQNEISTATATAITESVNAVRRRSTRKVSDTAIPVCGRADPACHVM</sequence>
<dbReference type="EMBL" id="KK583330">
    <property type="protein sequence ID" value="KDO19899.1"/>
    <property type="molecule type" value="Genomic_DNA"/>
</dbReference>
<dbReference type="SUPFAM" id="SSF56112">
    <property type="entry name" value="Protein kinase-like (PK-like)"/>
    <property type="match status" value="1"/>
</dbReference>
<dbReference type="InterPro" id="IPR017441">
    <property type="entry name" value="Protein_kinase_ATP_BS"/>
</dbReference>
<feature type="compositionally biased region" description="Basic and acidic residues" evidence="5">
    <location>
        <begin position="1"/>
        <end position="15"/>
    </location>
</feature>
<keyword evidence="7" id="KW-0808">Transferase</keyword>
<dbReference type="PANTHER" id="PTHR24346">
    <property type="entry name" value="MAP/MICROTUBULE AFFINITY-REGULATING KINASE"/>
    <property type="match status" value="1"/>
</dbReference>
<dbReference type="GO" id="GO:0035556">
    <property type="term" value="P:intracellular signal transduction"/>
    <property type="evidence" value="ECO:0007669"/>
    <property type="project" value="TreeGrafter"/>
</dbReference>
<comment type="similarity">
    <text evidence="4">Belongs to the protein kinase superfamily.</text>
</comment>
<dbReference type="STRING" id="695850.A0A067BN28"/>
<keyword evidence="1 3" id="KW-0547">Nucleotide-binding</keyword>
<keyword evidence="2 3" id="KW-0067">ATP-binding</keyword>
<dbReference type="GeneID" id="24136531"/>
<proteinExistence type="inferred from homology"/>
<dbReference type="OMA" id="IDNPTCD"/>
<keyword evidence="7" id="KW-0418">Kinase</keyword>
<dbReference type="InterPro" id="IPR000719">
    <property type="entry name" value="Prot_kinase_dom"/>
</dbReference>
<dbReference type="VEuPathDB" id="FungiDB:SPRG_14742"/>
<dbReference type="PROSITE" id="PS00107">
    <property type="entry name" value="PROTEIN_KINASE_ATP"/>
    <property type="match status" value="1"/>
</dbReference>
<evidence type="ECO:0000256" key="2">
    <source>
        <dbReference type="ARBA" id="ARBA00022840"/>
    </source>
</evidence>
<dbReference type="PANTHER" id="PTHR24346:SF77">
    <property type="entry name" value="SERINE THREONINE PROTEIN KINASE"/>
    <property type="match status" value="1"/>
</dbReference>
<evidence type="ECO:0000256" key="3">
    <source>
        <dbReference type="PROSITE-ProRule" id="PRU10141"/>
    </source>
</evidence>
<gene>
    <name evidence="7" type="ORF">SPRG_14742</name>
</gene>
<organism evidence="7 8">
    <name type="scientific">Saprolegnia parasitica (strain CBS 223.65)</name>
    <dbReference type="NCBI Taxonomy" id="695850"/>
    <lineage>
        <taxon>Eukaryota</taxon>
        <taxon>Sar</taxon>
        <taxon>Stramenopiles</taxon>
        <taxon>Oomycota</taxon>
        <taxon>Saprolegniomycetes</taxon>
        <taxon>Saprolegniales</taxon>
        <taxon>Saprolegniaceae</taxon>
        <taxon>Saprolegnia</taxon>
    </lineage>
</organism>
<name>A0A067BN28_SAPPC</name>
<keyword evidence="8" id="KW-1185">Reference proteome</keyword>
<evidence type="ECO:0000256" key="1">
    <source>
        <dbReference type="ARBA" id="ARBA00022741"/>
    </source>
</evidence>
<dbReference type="GO" id="GO:0005524">
    <property type="term" value="F:ATP binding"/>
    <property type="evidence" value="ECO:0007669"/>
    <property type="project" value="UniProtKB-UniRule"/>
</dbReference>
<dbReference type="Proteomes" id="UP000030745">
    <property type="component" value="Unassembled WGS sequence"/>
</dbReference>
<protein>
    <submittedName>
        <fullName evidence="7">CAMKK protein kinase</fullName>
    </submittedName>
</protein>
<dbReference type="RefSeq" id="XP_012209401.1">
    <property type="nucleotide sequence ID" value="XM_012354011.1"/>
</dbReference>
<dbReference type="KEGG" id="spar:SPRG_14742"/>
<dbReference type="GO" id="GO:0005737">
    <property type="term" value="C:cytoplasm"/>
    <property type="evidence" value="ECO:0007669"/>
    <property type="project" value="TreeGrafter"/>
</dbReference>
<dbReference type="PROSITE" id="PS50011">
    <property type="entry name" value="PROTEIN_KINASE_DOM"/>
    <property type="match status" value="1"/>
</dbReference>
<dbReference type="OrthoDB" id="68483at2759"/>
<evidence type="ECO:0000313" key="8">
    <source>
        <dbReference type="Proteomes" id="UP000030745"/>
    </source>
</evidence>
<dbReference type="PROSITE" id="PS00108">
    <property type="entry name" value="PROTEIN_KINASE_ST"/>
    <property type="match status" value="1"/>
</dbReference>
<keyword evidence="4" id="KW-0723">Serine/threonine-protein kinase</keyword>
<feature type="domain" description="Protein kinase" evidence="6">
    <location>
        <begin position="49"/>
        <end position="335"/>
    </location>
</feature>
<feature type="binding site" evidence="3">
    <location>
        <position position="80"/>
    </location>
    <ligand>
        <name>ATP</name>
        <dbReference type="ChEBI" id="CHEBI:30616"/>
    </ligand>
</feature>
<feature type="region of interest" description="Disordered" evidence="5">
    <location>
        <begin position="1"/>
        <end position="23"/>
    </location>
</feature>
<evidence type="ECO:0000256" key="4">
    <source>
        <dbReference type="RuleBase" id="RU000304"/>
    </source>
</evidence>
<dbReference type="Pfam" id="PF00069">
    <property type="entry name" value="Pkinase"/>
    <property type="match status" value="1"/>
</dbReference>
<dbReference type="AlphaFoldDB" id="A0A067BN28"/>
<accession>A0A067BN28</accession>